<dbReference type="GO" id="GO:0005634">
    <property type="term" value="C:nucleus"/>
    <property type="evidence" value="ECO:0007669"/>
    <property type="project" value="UniProtKB-SubCell"/>
</dbReference>
<keyword evidence="8" id="KW-0238">DNA-binding</keyword>
<comment type="function">
    <text evidence="1">May be involved in transcriptional regulation.</text>
</comment>
<reference evidence="13" key="1">
    <citation type="submission" date="2025-08" db="UniProtKB">
        <authorList>
            <consortium name="Ensembl"/>
        </authorList>
    </citation>
    <scope>IDENTIFICATION</scope>
</reference>
<keyword evidence="7" id="KW-0805">Transcription regulation</keyword>
<evidence type="ECO:0000256" key="11">
    <source>
        <dbReference type="PROSITE-ProRule" id="PRU00042"/>
    </source>
</evidence>
<dbReference type="Ensembl" id="ENSMAMT00000034329.2">
    <property type="protein sequence ID" value="ENSMAMP00000033470.2"/>
    <property type="gene ID" value="ENSMAMG00000022502.2"/>
</dbReference>
<keyword evidence="3" id="KW-0479">Metal-binding</keyword>
<keyword evidence="4" id="KW-0677">Repeat</keyword>
<keyword evidence="9" id="KW-0804">Transcription</keyword>
<evidence type="ECO:0000256" key="5">
    <source>
        <dbReference type="ARBA" id="ARBA00022771"/>
    </source>
</evidence>
<keyword evidence="6" id="KW-0862">Zinc</keyword>
<evidence type="ECO:0000256" key="1">
    <source>
        <dbReference type="ARBA" id="ARBA00003767"/>
    </source>
</evidence>
<dbReference type="InterPro" id="IPR036236">
    <property type="entry name" value="Znf_C2H2_sf"/>
</dbReference>
<accession>A0A3Q3SZS9</accession>
<protein>
    <recommendedName>
        <fullName evidence="12">C2H2-type domain-containing protein</fullName>
    </recommendedName>
</protein>
<evidence type="ECO:0000259" key="12">
    <source>
        <dbReference type="PROSITE" id="PS50157"/>
    </source>
</evidence>
<evidence type="ECO:0000256" key="9">
    <source>
        <dbReference type="ARBA" id="ARBA00023163"/>
    </source>
</evidence>
<name>A0A3Q3SZS9_9TELE</name>
<evidence type="ECO:0000256" key="3">
    <source>
        <dbReference type="ARBA" id="ARBA00022723"/>
    </source>
</evidence>
<dbReference type="GO" id="GO:0008270">
    <property type="term" value="F:zinc ion binding"/>
    <property type="evidence" value="ECO:0007669"/>
    <property type="project" value="UniProtKB-KW"/>
</dbReference>
<organism evidence="13 14">
    <name type="scientific">Mastacembelus armatus</name>
    <name type="common">zig-zag eel</name>
    <dbReference type="NCBI Taxonomy" id="205130"/>
    <lineage>
        <taxon>Eukaryota</taxon>
        <taxon>Metazoa</taxon>
        <taxon>Chordata</taxon>
        <taxon>Craniata</taxon>
        <taxon>Vertebrata</taxon>
        <taxon>Euteleostomi</taxon>
        <taxon>Actinopterygii</taxon>
        <taxon>Neopterygii</taxon>
        <taxon>Teleostei</taxon>
        <taxon>Neoteleostei</taxon>
        <taxon>Acanthomorphata</taxon>
        <taxon>Anabantaria</taxon>
        <taxon>Synbranchiformes</taxon>
        <taxon>Mastacembelidae</taxon>
        <taxon>Mastacembelus</taxon>
    </lineage>
</organism>
<dbReference type="AlphaFoldDB" id="A0A3Q3SZS9"/>
<dbReference type="InterPro" id="IPR013087">
    <property type="entry name" value="Znf_C2H2_type"/>
</dbReference>
<evidence type="ECO:0000256" key="7">
    <source>
        <dbReference type="ARBA" id="ARBA00023015"/>
    </source>
</evidence>
<feature type="domain" description="C2H2-type" evidence="12">
    <location>
        <begin position="24"/>
        <end position="43"/>
    </location>
</feature>
<dbReference type="SUPFAM" id="SSF57667">
    <property type="entry name" value="beta-beta-alpha zinc fingers"/>
    <property type="match status" value="1"/>
</dbReference>
<evidence type="ECO:0000313" key="14">
    <source>
        <dbReference type="Proteomes" id="UP000261640"/>
    </source>
</evidence>
<evidence type="ECO:0000313" key="13">
    <source>
        <dbReference type="Ensembl" id="ENSMAMP00000033470.2"/>
    </source>
</evidence>
<evidence type="ECO:0000256" key="2">
    <source>
        <dbReference type="ARBA" id="ARBA00004123"/>
    </source>
</evidence>
<dbReference type="Proteomes" id="UP000261640">
    <property type="component" value="Unplaced"/>
</dbReference>
<proteinExistence type="predicted"/>
<comment type="subcellular location">
    <subcellularLocation>
        <location evidence="2">Nucleus</location>
    </subcellularLocation>
</comment>
<dbReference type="FunFam" id="3.30.160.60:FF:000363">
    <property type="entry name" value="Zinc finger protein 239"/>
    <property type="match status" value="1"/>
</dbReference>
<dbReference type="GeneTree" id="ENSGT01150000286971"/>
<dbReference type="PROSITE" id="PS50157">
    <property type="entry name" value="ZINC_FINGER_C2H2_2"/>
    <property type="match status" value="1"/>
</dbReference>
<reference evidence="13" key="2">
    <citation type="submission" date="2025-09" db="UniProtKB">
        <authorList>
            <consortium name="Ensembl"/>
        </authorList>
    </citation>
    <scope>IDENTIFICATION</scope>
</reference>
<dbReference type="Gene3D" id="3.30.160.60">
    <property type="entry name" value="Classic Zinc Finger"/>
    <property type="match status" value="1"/>
</dbReference>
<keyword evidence="10" id="KW-0539">Nucleus</keyword>
<evidence type="ECO:0000256" key="8">
    <source>
        <dbReference type="ARBA" id="ARBA00023125"/>
    </source>
</evidence>
<evidence type="ECO:0000256" key="10">
    <source>
        <dbReference type="ARBA" id="ARBA00023242"/>
    </source>
</evidence>
<keyword evidence="5 11" id="KW-0863">Zinc-finger</keyword>
<dbReference type="GO" id="GO:0003677">
    <property type="term" value="F:DNA binding"/>
    <property type="evidence" value="ECO:0007669"/>
    <property type="project" value="UniProtKB-KW"/>
</dbReference>
<keyword evidence="14" id="KW-1185">Reference proteome</keyword>
<sequence>MQQSNFYHACHLTRHKVHSRDRPFTCPVCGKGFSARSSVRIHQLTISVLMILLLM</sequence>
<evidence type="ECO:0000256" key="4">
    <source>
        <dbReference type="ARBA" id="ARBA00022737"/>
    </source>
</evidence>
<evidence type="ECO:0000256" key="6">
    <source>
        <dbReference type="ARBA" id="ARBA00022833"/>
    </source>
</evidence>